<proteinExistence type="predicted"/>
<evidence type="ECO:0000256" key="1">
    <source>
        <dbReference type="SAM" id="MobiDB-lite"/>
    </source>
</evidence>
<feature type="region of interest" description="Disordered" evidence="1">
    <location>
        <begin position="58"/>
        <end position="84"/>
    </location>
</feature>
<sequence>MQKEDYYGSNKERNIQGRGQVGYDDSARGVLSYPNIKKINSDRHTAMILPNHPSNSSFFRRTSVYPQPPSYAMQDPSDGEPVRDADWDVAVPKGTIKIESEIFLINKQGLKPRLCVDCRKVNAFPTIDDPLDIFN</sequence>
<reference evidence="2 3" key="1">
    <citation type="journal article" date="2014" name="Genome Biol. Evol.">
        <title>The genome of the myxosporean Thelohanellus kitauei shows adaptations to nutrient acquisition within its fish host.</title>
        <authorList>
            <person name="Yang Y."/>
            <person name="Xiong J."/>
            <person name="Zhou Z."/>
            <person name="Huo F."/>
            <person name="Miao W."/>
            <person name="Ran C."/>
            <person name="Liu Y."/>
            <person name="Zhang J."/>
            <person name="Feng J."/>
            <person name="Wang M."/>
            <person name="Wang M."/>
            <person name="Wang L."/>
            <person name="Yao B."/>
        </authorList>
    </citation>
    <scope>NUCLEOTIDE SEQUENCE [LARGE SCALE GENOMIC DNA]</scope>
    <source>
        <strain evidence="2">Wuqing</strain>
    </source>
</reference>
<evidence type="ECO:0000313" key="2">
    <source>
        <dbReference type="EMBL" id="KII74124.1"/>
    </source>
</evidence>
<keyword evidence="3" id="KW-1185">Reference proteome</keyword>
<dbReference type="Proteomes" id="UP000031668">
    <property type="component" value="Unassembled WGS sequence"/>
</dbReference>
<name>A0A0C2J8M6_THEKT</name>
<accession>A0A0C2J8M6</accession>
<feature type="compositionally biased region" description="Basic and acidic residues" evidence="1">
    <location>
        <begin position="1"/>
        <end position="15"/>
    </location>
</feature>
<feature type="region of interest" description="Disordered" evidence="1">
    <location>
        <begin position="1"/>
        <end position="26"/>
    </location>
</feature>
<gene>
    <name evidence="2" type="ORF">RF11_14000</name>
</gene>
<comment type="caution">
    <text evidence="2">The sequence shown here is derived from an EMBL/GenBank/DDBJ whole genome shotgun (WGS) entry which is preliminary data.</text>
</comment>
<dbReference type="EMBL" id="JWZT01000537">
    <property type="protein sequence ID" value="KII74124.1"/>
    <property type="molecule type" value="Genomic_DNA"/>
</dbReference>
<protein>
    <submittedName>
        <fullName evidence="2">Uncharacterized protein</fullName>
    </submittedName>
</protein>
<dbReference type="AlphaFoldDB" id="A0A0C2J8M6"/>
<organism evidence="2 3">
    <name type="scientific">Thelohanellus kitauei</name>
    <name type="common">Myxosporean</name>
    <dbReference type="NCBI Taxonomy" id="669202"/>
    <lineage>
        <taxon>Eukaryota</taxon>
        <taxon>Metazoa</taxon>
        <taxon>Cnidaria</taxon>
        <taxon>Myxozoa</taxon>
        <taxon>Myxosporea</taxon>
        <taxon>Bivalvulida</taxon>
        <taxon>Platysporina</taxon>
        <taxon>Myxobolidae</taxon>
        <taxon>Thelohanellus</taxon>
    </lineage>
</organism>
<evidence type="ECO:0000313" key="3">
    <source>
        <dbReference type="Proteomes" id="UP000031668"/>
    </source>
</evidence>